<keyword evidence="1" id="KW-1133">Transmembrane helix</keyword>
<dbReference type="HOGENOM" id="CLU_2346511_0_0_1"/>
<evidence type="ECO:0000256" key="1">
    <source>
        <dbReference type="SAM" id="Phobius"/>
    </source>
</evidence>
<name>A0A0D2G2E5_CLAB1</name>
<accession>A0A0D2G2E5</accession>
<keyword evidence="1" id="KW-0812">Transmembrane</keyword>
<evidence type="ECO:0000313" key="2">
    <source>
        <dbReference type="EMBL" id="KIW92887.1"/>
    </source>
</evidence>
<keyword evidence="3" id="KW-1185">Reference proteome</keyword>
<protein>
    <recommendedName>
        <fullName evidence="4">Major facilitator superfamily (MFS) profile domain-containing protein</fullName>
    </recommendedName>
</protein>
<feature type="transmembrane region" description="Helical" evidence="1">
    <location>
        <begin position="58"/>
        <end position="75"/>
    </location>
</feature>
<dbReference type="Proteomes" id="UP000053789">
    <property type="component" value="Unassembled WGS sequence"/>
</dbReference>
<keyword evidence="1" id="KW-0472">Membrane</keyword>
<dbReference type="OrthoDB" id="6730379at2759"/>
<dbReference type="VEuPathDB" id="FungiDB:Z519_06736"/>
<dbReference type="AlphaFoldDB" id="A0A0D2G2E5"/>
<dbReference type="EMBL" id="KN846988">
    <property type="protein sequence ID" value="KIW92887.1"/>
    <property type="molecule type" value="Genomic_DNA"/>
</dbReference>
<dbReference type="RefSeq" id="XP_016619556.1">
    <property type="nucleotide sequence ID" value="XM_016764474.1"/>
</dbReference>
<reference evidence="2" key="1">
    <citation type="submission" date="2015-01" db="EMBL/GenBank/DDBJ databases">
        <title>The Genome Sequence of Cladophialophora bantiana CBS 173.52.</title>
        <authorList>
            <consortium name="The Broad Institute Genomics Platform"/>
            <person name="Cuomo C."/>
            <person name="de Hoog S."/>
            <person name="Gorbushina A."/>
            <person name="Stielow B."/>
            <person name="Teixiera M."/>
            <person name="Abouelleil A."/>
            <person name="Chapman S.B."/>
            <person name="Priest M."/>
            <person name="Young S.K."/>
            <person name="Wortman J."/>
            <person name="Nusbaum C."/>
            <person name="Birren B."/>
        </authorList>
    </citation>
    <scope>NUCLEOTIDE SEQUENCE [LARGE SCALE GENOMIC DNA]</scope>
    <source>
        <strain evidence="2">CBS 173.52</strain>
    </source>
</reference>
<sequence length="97" mass="10898">MASQTTDNTYLDKHDSPNSIHVADAASTNIVDEAIKPQALELDLEHLERLAKRVRRKLDFILLPLMVSVYMTAYLEKTALNYANALSLQEDLGLKGR</sequence>
<gene>
    <name evidence="2" type="ORF">Z519_06736</name>
</gene>
<organism evidence="2 3">
    <name type="scientific">Cladophialophora bantiana (strain ATCC 10958 / CBS 173.52 / CDC B-1940 / NIH 8579)</name>
    <name type="common">Xylohypha bantiana</name>
    <dbReference type="NCBI Taxonomy" id="1442370"/>
    <lineage>
        <taxon>Eukaryota</taxon>
        <taxon>Fungi</taxon>
        <taxon>Dikarya</taxon>
        <taxon>Ascomycota</taxon>
        <taxon>Pezizomycotina</taxon>
        <taxon>Eurotiomycetes</taxon>
        <taxon>Chaetothyriomycetidae</taxon>
        <taxon>Chaetothyriales</taxon>
        <taxon>Herpotrichiellaceae</taxon>
        <taxon>Cladophialophora</taxon>
    </lineage>
</organism>
<dbReference type="GeneID" id="27699664"/>
<evidence type="ECO:0008006" key="4">
    <source>
        <dbReference type="Google" id="ProtNLM"/>
    </source>
</evidence>
<evidence type="ECO:0000313" key="3">
    <source>
        <dbReference type="Proteomes" id="UP000053789"/>
    </source>
</evidence>
<proteinExistence type="predicted"/>